<dbReference type="RefSeq" id="XP_053056751.1">
    <property type="nucleotide sequence ID" value="XM_053200776.1"/>
</dbReference>
<keyword evidence="2" id="KW-1185">Reference proteome</keyword>
<evidence type="ECO:0000259" key="1">
    <source>
        <dbReference type="Pfam" id="PF01712"/>
    </source>
</evidence>
<organism evidence="2 3">
    <name type="scientific">Acinonyx jubatus</name>
    <name type="common">Cheetah</name>
    <dbReference type="NCBI Taxonomy" id="32536"/>
    <lineage>
        <taxon>Eukaryota</taxon>
        <taxon>Metazoa</taxon>
        <taxon>Chordata</taxon>
        <taxon>Craniata</taxon>
        <taxon>Vertebrata</taxon>
        <taxon>Euteleostomi</taxon>
        <taxon>Mammalia</taxon>
        <taxon>Eutheria</taxon>
        <taxon>Laurasiatheria</taxon>
        <taxon>Carnivora</taxon>
        <taxon>Feliformia</taxon>
        <taxon>Felidae</taxon>
        <taxon>Felinae</taxon>
        <taxon>Acinonyx</taxon>
    </lineage>
</organism>
<accession>A0ABM3NBF2</accession>
<dbReference type="PANTHER" id="PTHR10513">
    <property type="entry name" value="DEOXYNUCLEOSIDE KINASE"/>
    <property type="match status" value="1"/>
</dbReference>
<feature type="domain" description="Deoxynucleoside kinase" evidence="1">
    <location>
        <begin position="93"/>
        <end position="278"/>
    </location>
</feature>
<dbReference type="Pfam" id="PF01712">
    <property type="entry name" value="dNK"/>
    <property type="match status" value="1"/>
</dbReference>
<dbReference type="GO" id="GO:0016301">
    <property type="term" value="F:kinase activity"/>
    <property type="evidence" value="ECO:0007669"/>
    <property type="project" value="UniProtKB-KW"/>
</dbReference>
<evidence type="ECO:0000313" key="3">
    <source>
        <dbReference type="RefSeq" id="XP_053056751.1"/>
    </source>
</evidence>
<dbReference type="InterPro" id="IPR031314">
    <property type="entry name" value="DNK_dom"/>
</dbReference>
<dbReference type="Gene3D" id="3.40.50.300">
    <property type="entry name" value="P-loop containing nucleotide triphosphate hydrolases"/>
    <property type="match status" value="1"/>
</dbReference>
<evidence type="ECO:0000313" key="2">
    <source>
        <dbReference type="Proteomes" id="UP001652583"/>
    </source>
</evidence>
<dbReference type="SUPFAM" id="SSF52540">
    <property type="entry name" value="P-loop containing nucleoside triphosphate hydrolases"/>
    <property type="match status" value="1"/>
</dbReference>
<dbReference type="InterPro" id="IPR050566">
    <property type="entry name" value="Deoxyribonucleoside_kinase"/>
</dbReference>
<keyword evidence="3" id="KW-0808">Transferase</keyword>
<gene>
    <name evidence="3" type="primary">DGUOK</name>
</gene>
<proteinExistence type="predicted"/>
<reference evidence="3" key="1">
    <citation type="submission" date="2025-08" db="UniProtKB">
        <authorList>
            <consortium name="RefSeq"/>
        </authorList>
    </citation>
    <scope>IDENTIFICATION</scope>
    <source>
        <tissue evidence="3">Blood</tissue>
    </source>
</reference>
<dbReference type="PANTHER" id="PTHR10513:SF8">
    <property type="entry name" value="DEOXYGUANOSINE KINASE, MITOCHONDRIAL"/>
    <property type="match status" value="1"/>
</dbReference>
<dbReference type="Proteomes" id="UP001652583">
    <property type="component" value="Chromosome A3"/>
</dbReference>
<sequence length="280" mass="33029">MIARVVGGMTTGQLLRRLLRTPSSSMAQSRIGGVSPSRGMHAKRGPRKLSIEGNIEFSYRKVVLLSPYFWRHWVLLFFILSNMRDKKMAYTAQNLGNLLDMMYQEPARWSYTFQTCSFMSRLKVQLEPFPEKQLQSKKAVQIFERSVYSDRYIFAKNLFENGSLSDIEWHIYQDWHSFLLQEFASRVKLHGFIYLQATPQVCWKRLHHRAREEEKGIELAYLEQLHSQHEAWLVHKTTRLHFEALLNIPVLVLDVNDDFSEEETKQEELLKKVNTFVNNL</sequence>
<protein>
    <submittedName>
        <fullName evidence="3">Deoxyguanosine kinase, mitochondrial isoform X2</fullName>
    </submittedName>
</protein>
<dbReference type="GeneID" id="106967735"/>
<dbReference type="InterPro" id="IPR027417">
    <property type="entry name" value="P-loop_NTPase"/>
</dbReference>
<dbReference type="CDD" id="cd01673">
    <property type="entry name" value="dNK"/>
    <property type="match status" value="1"/>
</dbReference>
<keyword evidence="3" id="KW-0418">Kinase</keyword>
<name>A0ABM3NBF2_ACIJB</name>